<proteinExistence type="predicted"/>
<organism evidence="1 2">
    <name type="scientific">Moelleriella libera RCEF 2490</name>
    <dbReference type="NCBI Taxonomy" id="1081109"/>
    <lineage>
        <taxon>Eukaryota</taxon>
        <taxon>Fungi</taxon>
        <taxon>Dikarya</taxon>
        <taxon>Ascomycota</taxon>
        <taxon>Pezizomycotina</taxon>
        <taxon>Sordariomycetes</taxon>
        <taxon>Hypocreomycetidae</taxon>
        <taxon>Hypocreales</taxon>
        <taxon>Clavicipitaceae</taxon>
        <taxon>Moelleriella</taxon>
    </lineage>
</organism>
<evidence type="ECO:0000313" key="1">
    <source>
        <dbReference type="EMBL" id="KZZ96793.1"/>
    </source>
</evidence>
<comment type="caution">
    <text evidence="1">The sequence shown here is derived from an EMBL/GenBank/DDBJ whole genome shotgun (WGS) entry which is preliminary data.</text>
</comment>
<accession>A0A162IQE3</accession>
<evidence type="ECO:0000313" key="2">
    <source>
        <dbReference type="Proteomes" id="UP000078544"/>
    </source>
</evidence>
<dbReference type="EMBL" id="AZGY01000007">
    <property type="protein sequence ID" value="KZZ96793.1"/>
    <property type="molecule type" value="Genomic_DNA"/>
</dbReference>
<protein>
    <submittedName>
        <fullName evidence="1">Uncharacterized protein</fullName>
    </submittedName>
</protein>
<reference evidence="1 2" key="1">
    <citation type="journal article" date="2016" name="Genome Biol. Evol.">
        <title>Divergent and convergent evolution of fungal pathogenicity.</title>
        <authorList>
            <person name="Shang Y."/>
            <person name="Xiao G."/>
            <person name="Zheng P."/>
            <person name="Cen K."/>
            <person name="Zhan S."/>
            <person name="Wang C."/>
        </authorList>
    </citation>
    <scope>NUCLEOTIDE SEQUENCE [LARGE SCALE GENOMIC DNA]</scope>
    <source>
        <strain evidence="1 2">RCEF 2490</strain>
    </source>
</reference>
<name>A0A162IQE3_9HYPO</name>
<dbReference type="Proteomes" id="UP000078544">
    <property type="component" value="Unassembled WGS sequence"/>
</dbReference>
<sequence length="160" mass="17244">MRRARAIKATDRLQEERNGESCAGKARATAARMTVLMLTKLGKETLTGLDHQAKDANALHDLLATLACHQSYDRLSTVASQPGVACFHSVAHVHCVWRPAIGPRSAPSPSPSPSPSASASAFFQASALRSDVSQHLYRGSRPDITLKRDSLLPLAWLAAY</sequence>
<keyword evidence="2" id="KW-1185">Reference proteome</keyword>
<gene>
    <name evidence="1" type="ORF">AAL_04022</name>
</gene>
<dbReference type="AlphaFoldDB" id="A0A162IQE3"/>